<dbReference type="SUPFAM" id="SSF54928">
    <property type="entry name" value="RNA-binding domain, RBD"/>
    <property type="match status" value="1"/>
</dbReference>
<reference evidence="9" key="1">
    <citation type="journal article" date="2019" name="Database">
        <title>The radish genome database (RadishGD): an integrated information resource for radish genomics.</title>
        <authorList>
            <person name="Yu H.J."/>
            <person name="Baek S."/>
            <person name="Lee Y.J."/>
            <person name="Cho A."/>
            <person name="Mun J.H."/>
        </authorList>
    </citation>
    <scope>NUCLEOTIDE SEQUENCE [LARGE SCALE GENOMIC DNA]</scope>
    <source>
        <strain evidence="9">cv. WK10039</strain>
    </source>
</reference>
<dbReference type="InterPro" id="IPR056276">
    <property type="entry name" value="AtC3H46-like_PABC-like"/>
</dbReference>
<dbReference type="InterPro" id="IPR034365">
    <property type="entry name" value="AtC3H46-like_RRM"/>
</dbReference>
<feature type="compositionally biased region" description="Basic and acidic residues" evidence="7">
    <location>
        <begin position="457"/>
        <end position="468"/>
    </location>
</feature>
<keyword evidence="4 6" id="KW-0694">RNA-binding</keyword>
<name>A0A9W3BYW6_RAPSA</name>
<evidence type="ECO:0000313" key="9">
    <source>
        <dbReference type="Proteomes" id="UP000504610"/>
    </source>
</evidence>
<reference evidence="10" key="2">
    <citation type="submission" date="2025-08" db="UniProtKB">
        <authorList>
            <consortium name="RefSeq"/>
        </authorList>
    </citation>
    <scope>IDENTIFICATION</scope>
    <source>
        <tissue evidence="10">Leaf</tissue>
    </source>
</reference>
<dbReference type="KEGG" id="rsz:108837048"/>
<evidence type="ECO:0000313" key="10">
    <source>
        <dbReference type="RefSeq" id="XP_056844439.1"/>
    </source>
</evidence>
<evidence type="ECO:0000256" key="2">
    <source>
        <dbReference type="ARBA" id="ARBA00022771"/>
    </source>
</evidence>
<dbReference type="Pfam" id="PF23182">
    <property type="entry name" value="PABC_AtC3H46"/>
    <property type="match status" value="1"/>
</dbReference>
<dbReference type="GO" id="GO:0003723">
    <property type="term" value="F:RNA binding"/>
    <property type="evidence" value="ECO:0007669"/>
    <property type="project" value="UniProtKB-UniRule"/>
</dbReference>
<sequence length="468" mass="53011">MDPDDATSIIFKKIRTLEPDNAPKLIGYFLLQDMEQTDLIRLAFGPDTLLQTFCRQAKSALGLSSKPISIHHHQHQPLPQSSPSNGFLDFSRNPNPNFNSTPFLDGSSLLFASSSGDEEQLSNHLSFLDEEDPFASFHERSFSANDSCLEPEEPGFGIGGGGAGYRFPQAGLVDGFGLSGGESGYGLRMKLAQQQRMAAQFMALRQEEENGYYYSPSRHETDDSVSRQIYLTFPSESSFTDEDVSSYFSEFGAVEDVRIPYQQQRMYGFVTFANAETVRTILARGNPHFICDSRVLVKPYKEKGKILQNKWQQQQVQRLMERGSYSPSSSPSGMDLYECHLGPRMFSSKTQEMMMRRKADLQLAIDLELQRRFLALQLAERENERSSLSIGSPAHLPPRFNHSLFFQPESIMEGDSDRGETHFHLVENSSEERGYSNDFYDRRLENTLPDSLFGSPKKSEINQPNREE</sequence>
<dbReference type="GO" id="GO:0008270">
    <property type="term" value="F:zinc ion binding"/>
    <property type="evidence" value="ECO:0007669"/>
    <property type="project" value="UniProtKB-KW"/>
</dbReference>
<dbReference type="PANTHER" id="PTHR24009">
    <property type="entry name" value="RNA-BINDING (RRM/RBD/RNP MOTIFS)"/>
    <property type="match status" value="1"/>
</dbReference>
<evidence type="ECO:0000256" key="6">
    <source>
        <dbReference type="PROSITE-ProRule" id="PRU00176"/>
    </source>
</evidence>
<dbReference type="GO" id="GO:0003677">
    <property type="term" value="F:DNA binding"/>
    <property type="evidence" value="ECO:0007669"/>
    <property type="project" value="UniProtKB-KW"/>
</dbReference>
<evidence type="ECO:0000256" key="1">
    <source>
        <dbReference type="ARBA" id="ARBA00022723"/>
    </source>
</evidence>
<evidence type="ECO:0000256" key="3">
    <source>
        <dbReference type="ARBA" id="ARBA00022833"/>
    </source>
</evidence>
<evidence type="ECO:0000256" key="4">
    <source>
        <dbReference type="ARBA" id="ARBA00022884"/>
    </source>
</evidence>
<dbReference type="FunFam" id="3.30.70.330:FF:000678">
    <property type="entry name" value="zinc finger CCCH domain-containing protein 53-like isoform X2"/>
    <property type="match status" value="1"/>
</dbReference>
<feature type="region of interest" description="Disordered" evidence="7">
    <location>
        <begin position="71"/>
        <end position="90"/>
    </location>
</feature>
<dbReference type="RefSeq" id="XP_056844439.1">
    <property type="nucleotide sequence ID" value="XM_056988459.1"/>
</dbReference>
<keyword evidence="1" id="KW-0479">Metal-binding</keyword>
<protein>
    <submittedName>
        <fullName evidence="10">Zinc finger CCCH domain-containing protein 23</fullName>
    </submittedName>
</protein>
<keyword evidence="3" id="KW-0862">Zinc</keyword>
<dbReference type="PANTHER" id="PTHR24009:SF20">
    <property type="entry name" value="RNA-BINDING (RRM_RBD_RNP MOTIFS) FAMILY PROTEIN"/>
    <property type="match status" value="1"/>
</dbReference>
<gene>
    <name evidence="10" type="primary">LOC108837048</name>
</gene>
<dbReference type="InterPro" id="IPR035979">
    <property type="entry name" value="RBD_domain_sf"/>
</dbReference>
<dbReference type="GeneID" id="108837048"/>
<dbReference type="PROSITE" id="PS50102">
    <property type="entry name" value="RRM"/>
    <property type="match status" value="1"/>
</dbReference>
<dbReference type="OrthoDB" id="1897736at2759"/>
<dbReference type="AlphaFoldDB" id="A0A9W3BYW6"/>
<accession>A0A9W3BYW6</accession>
<dbReference type="Pfam" id="PF00076">
    <property type="entry name" value="RRM_1"/>
    <property type="match status" value="1"/>
</dbReference>
<feature type="domain" description="RRM" evidence="8">
    <location>
        <begin position="227"/>
        <end position="314"/>
    </location>
</feature>
<keyword evidence="2" id="KW-0863">Zinc-finger</keyword>
<dbReference type="Gene3D" id="3.30.70.330">
    <property type="match status" value="1"/>
</dbReference>
<evidence type="ECO:0000256" key="7">
    <source>
        <dbReference type="SAM" id="MobiDB-lite"/>
    </source>
</evidence>
<keyword evidence="9" id="KW-1185">Reference proteome</keyword>
<proteinExistence type="predicted"/>
<organism evidence="9 10">
    <name type="scientific">Raphanus sativus</name>
    <name type="common">Radish</name>
    <name type="synonym">Raphanus raphanistrum var. sativus</name>
    <dbReference type="NCBI Taxonomy" id="3726"/>
    <lineage>
        <taxon>Eukaryota</taxon>
        <taxon>Viridiplantae</taxon>
        <taxon>Streptophyta</taxon>
        <taxon>Embryophyta</taxon>
        <taxon>Tracheophyta</taxon>
        <taxon>Spermatophyta</taxon>
        <taxon>Magnoliopsida</taxon>
        <taxon>eudicotyledons</taxon>
        <taxon>Gunneridae</taxon>
        <taxon>Pentapetalae</taxon>
        <taxon>rosids</taxon>
        <taxon>malvids</taxon>
        <taxon>Brassicales</taxon>
        <taxon>Brassicaceae</taxon>
        <taxon>Brassiceae</taxon>
        <taxon>Raphanus</taxon>
    </lineage>
</organism>
<dbReference type="SMART" id="SM00360">
    <property type="entry name" value="RRM"/>
    <property type="match status" value="1"/>
</dbReference>
<keyword evidence="5" id="KW-0238">DNA-binding</keyword>
<evidence type="ECO:0000259" key="8">
    <source>
        <dbReference type="PROSITE" id="PS50102"/>
    </source>
</evidence>
<feature type="region of interest" description="Disordered" evidence="7">
    <location>
        <begin position="446"/>
        <end position="468"/>
    </location>
</feature>
<dbReference type="Proteomes" id="UP000504610">
    <property type="component" value="Chromosome 1"/>
</dbReference>
<dbReference type="InterPro" id="IPR000504">
    <property type="entry name" value="RRM_dom"/>
</dbReference>
<dbReference type="CDD" id="cd12458">
    <property type="entry name" value="RRM_AtC3H46_like"/>
    <property type="match status" value="1"/>
</dbReference>
<evidence type="ECO:0000256" key="5">
    <source>
        <dbReference type="ARBA" id="ARBA00023125"/>
    </source>
</evidence>
<dbReference type="InterPro" id="IPR012677">
    <property type="entry name" value="Nucleotide-bd_a/b_plait_sf"/>
</dbReference>